<feature type="transmembrane region" description="Helical" evidence="1">
    <location>
        <begin position="300"/>
        <end position="322"/>
    </location>
</feature>
<keyword evidence="2" id="KW-0732">Signal</keyword>
<keyword evidence="1" id="KW-1133">Transmembrane helix</keyword>
<keyword evidence="1" id="KW-0472">Membrane</keyword>
<evidence type="ECO:0000256" key="1">
    <source>
        <dbReference type="SAM" id="Phobius"/>
    </source>
</evidence>
<keyword evidence="1" id="KW-0812">Transmembrane</keyword>
<name>A0A168FAK8_9HYPO</name>
<feature type="transmembrane region" description="Helical" evidence="1">
    <location>
        <begin position="172"/>
        <end position="190"/>
    </location>
</feature>
<evidence type="ECO:0000313" key="4">
    <source>
        <dbReference type="Proteomes" id="UP000078544"/>
    </source>
</evidence>
<accession>A0A168FAK8</accession>
<evidence type="ECO:0000313" key="3">
    <source>
        <dbReference type="EMBL" id="KZZ99658.1"/>
    </source>
</evidence>
<feature type="chain" id="PRO_5007896833" evidence="2">
    <location>
        <begin position="35"/>
        <end position="382"/>
    </location>
</feature>
<proteinExistence type="predicted"/>
<keyword evidence="4" id="KW-1185">Reference proteome</keyword>
<dbReference type="OrthoDB" id="89349at2759"/>
<sequence length="382" mass="42946">MNGSARAPPRRIGRYLAAAPILLWSLPMIPPLASLPPVAAIVEQWRFDAMYQLRDVKVPLRHSLYGIAWLDELCAKITAAFGVLQFHEDSRFYWQSLDFVSEAGALYSIYLLEATKNTASALPFLATIVAFMLAQLSTAGFILPMYLYVLHIRTRPSASVGAATQYGQHSKLGLAVLPTVALTFYVPHFNSFLRPDLTTRHWWNWIWQAFPVWGFGGVPAFYVMFSILFGLLQRLPKSLSIKVQRQTRSKAMRLTAVSIGMINVATYWYTMGKSGFSWKDIYVPRRWVATSSDPEEVLGLLIQADGICSFGSTITWLAFQIWDLKTMGLMRMSWARIVLAAVAIMAMFGPGALCWVGWMAREEMLASMASELSRPAHEKKVV</sequence>
<dbReference type="AlphaFoldDB" id="A0A168FAK8"/>
<protein>
    <submittedName>
        <fullName evidence="3">Uncharacterized protein</fullName>
    </submittedName>
</protein>
<dbReference type="Proteomes" id="UP000078544">
    <property type="component" value="Unassembled WGS sequence"/>
</dbReference>
<feature type="transmembrane region" description="Helical" evidence="1">
    <location>
        <begin position="334"/>
        <end position="358"/>
    </location>
</feature>
<comment type="caution">
    <text evidence="3">The sequence shown here is derived from an EMBL/GenBank/DDBJ whole genome shotgun (WGS) entry which is preliminary data.</text>
</comment>
<gene>
    <name evidence="3" type="ORF">AAL_02230</name>
</gene>
<reference evidence="3 4" key="1">
    <citation type="journal article" date="2016" name="Genome Biol. Evol.">
        <title>Divergent and convergent evolution of fungal pathogenicity.</title>
        <authorList>
            <person name="Shang Y."/>
            <person name="Xiao G."/>
            <person name="Zheng P."/>
            <person name="Cen K."/>
            <person name="Zhan S."/>
            <person name="Wang C."/>
        </authorList>
    </citation>
    <scope>NUCLEOTIDE SEQUENCE [LARGE SCALE GENOMIC DNA]</scope>
    <source>
        <strain evidence="3 4">RCEF 2490</strain>
    </source>
</reference>
<feature type="transmembrane region" description="Helical" evidence="1">
    <location>
        <begin position="124"/>
        <end position="151"/>
    </location>
</feature>
<dbReference type="STRING" id="1081109.A0A168FAK8"/>
<organism evidence="3 4">
    <name type="scientific">Moelleriella libera RCEF 2490</name>
    <dbReference type="NCBI Taxonomy" id="1081109"/>
    <lineage>
        <taxon>Eukaryota</taxon>
        <taxon>Fungi</taxon>
        <taxon>Dikarya</taxon>
        <taxon>Ascomycota</taxon>
        <taxon>Pezizomycotina</taxon>
        <taxon>Sordariomycetes</taxon>
        <taxon>Hypocreomycetidae</taxon>
        <taxon>Hypocreales</taxon>
        <taxon>Clavicipitaceae</taxon>
        <taxon>Moelleriella</taxon>
    </lineage>
</organism>
<feature type="signal peptide" evidence="2">
    <location>
        <begin position="1"/>
        <end position="34"/>
    </location>
</feature>
<feature type="transmembrane region" description="Helical" evidence="1">
    <location>
        <begin position="251"/>
        <end position="270"/>
    </location>
</feature>
<evidence type="ECO:0000256" key="2">
    <source>
        <dbReference type="SAM" id="SignalP"/>
    </source>
</evidence>
<dbReference type="EMBL" id="AZGY01000003">
    <property type="protein sequence ID" value="KZZ99658.1"/>
    <property type="molecule type" value="Genomic_DNA"/>
</dbReference>
<feature type="transmembrane region" description="Helical" evidence="1">
    <location>
        <begin position="210"/>
        <end position="231"/>
    </location>
</feature>